<dbReference type="InterPro" id="IPR033403">
    <property type="entry name" value="DUF5110"/>
</dbReference>
<dbReference type="InterPro" id="IPR017853">
    <property type="entry name" value="GH"/>
</dbReference>
<dbReference type="Gene3D" id="2.60.40.1180">
    <property type="entry name" value="Golgi alpha-mannosidase II"/>
    <property type="match status" value="2"/>
</dbReference>
<comment type="similarity">
    <text evidence="1 2">Belongs to the glycosyl hydrolase 31 family.</text>
</comment>
<dbReference type="Pfam" id="PF01055">
    <property type="entry name" value="Glyco_hydro_31_2nd"/>
    <property type="match status" value="1"/>
</dbReference>
<dbReference type="InterPro" id="IPR051816">
    <property type="entry name" value="Glycosyl_Hydrolase_31"/>
</dbReference>
<evidence type="ECO:0000259" key="5">
    <source>
        <dbReference type="Pfam" id="PF17137"/>
    </source>
</evidence>
<feature type="domain" description="Glycosyl hydrolase family 31 C-terminal" evidence="6">
    <location>
        <begin position="567"/>
        <end position="673"/>
    </location>
</feature>
<organism evidence="7 8">
    <name type="scientific">Durusdinium trenchii</name>
    <dbReference type="NCBI Taxonomy" id="1381693"/>
    <lineage>
        <taxon>Eukaryota</taxon>
        <taxon>Sar</taxon>
        <taxon>Alveolata</taxon>
        <taxon>Dinophyceae</taxon>
        <taxon>Suessiales</taxon>
        <taxon>Symbiodiniaceae</taxon>
        <taxon>Durusdinium</taxon>
    </lineage>
</organism>
<dbReference type="Pfam" id="PF21365">
    <property type="entry name" value="Glyco_hydro_31_3rd"/>
    <property type="match status" value="1"/>
</dbReference>
<feature type="domain" description="Glycoside hydrolase family 31 TIM barrel" evidence="4">
    <location>
        <begin position="240"/>
        <end position="559"/>
    </location>
</feature>
<dbReference type="InterPro" id="IPR013780">
    <property type="entry name" value="Glyco_hydro_b"/>
</dbReference>
<evidence type="ECO:0000256" key="2">
    <source>
        <dbReference type="RuleBase" id="RU361185"/>
    </source>
</evidence>
<evidence type="ECO:0008006" key="9">
    <source>
        <dbReference type="Google" id="ProtNLM"/>
    </source>
</evidence>
<keyword evidence="3" id="KW-0732">Signal</keyword>
<evidence type="ECO:0000256" key="3">
    <source>
        <dbReference type="SAM" id="SignalP"/>
    </source>
</evidence>
<feature type="chain" id="PRO_5047200356" description="Alpha-glucosidase" evidence="3">
    <location>
        <begin position="28"/>
        <end position="786"/>
    </location>
</feature>
<keyword evidence="2" id="KW-0378">Hydrolase</keyword>
<dbReference type="PANTHER" id="PTHR43863">
    <property type="entry name" value="HYDROLASE, PUTATIVE (AFU_ORTHOLOGUE AFUA_1G03140)-RELATED"/>
    <property type="match status" value="1"/>
</dbReference>
<evidence type="ECO:0000313" key="7">
    <source>
        <dbReference type="EMBL" id="CAK9043620.1"/>
    </source>
</evidence>
<name>A0ABP0LWK1_9DINO</name>
<evidence type="ECO:0000313" key="8">
    <source>
        <dbReference type="Proteomes" id="UP001642484"/>
    </source>
</evidence>
<dbReference type="SUPFAM" id="SSF51011">
    <property type="entry name" value="Glycosyl hydrolase domain"/>
    <property type="match status" value="1"/>
</dbReference>
<dbReference type="InterPro" id="IPR000322">
    <property type="entry name" value="Glyco_hydro_31_TIM"/>
</dbReference>
<dbReference type="Pfam" id="PF17137">
    <property type="entry name" value="DUF5110"/>
    <property type="match status" value="1"/>
</dbReference>
<dbReference type="PANTHER" id="PTHR43863:SF2">
    <property type="entry name" value="MALTASE-GLUCOAMYLASE"/>
    <property type="match status" value="1"/>
</dbReference>
<sequence>MPTMPLAHLRWPLAVFGLLSPLGVCGGTLRGEGPVQVVVDIPHHRRVQLSCRGTALRLQLVPAGGRTPLVSPMLAPSVEDVPCSKVETSTEQGVSTSAGSVTVDIYGVVRIYSGSGGARITNSTPIVSDSEMVFYQPRGRLLGGGSDSPGGMSLSTPSVSPIVGNTACYAPYYYSEMGYGVLSVVERADYNKYPASYELTSYGDSQRVNWLFTGMWDMYIMPAASLREGTRAYYELTGRPPVPPRYTFGFMASRWGWKDRTYIENVIQKFRDGKYPIDAIIMDFEWFTNETDYGYAPSEGKSYYKDFGFNPVTFPEPAYQLAEYAFNSNIRVAGIRKPRMGNSAVIEELEDKKWLLPHCEPAGRYPPVYPGYSCGRNVDFSIPEARDWYAKELQPLLNAGMSFWWNDEGETDYFTNHWWNVAQKKALETWSNNMALPQHRFFSLNRAFTPGLSRLGATVWTGDVTASWDWLLHTPGTMLNWVLAGAPYVSCDSGGFIDPTSAELLIRWLQVACFMPVMRVHSEINVDPHWPWLWGPVAADAYRKILNLRYRLLPYHYSLAHAQYDTGEMWIRPLLMDFPNSPEVHNVTTHWMDGSILVAPVLREDSTHDLHLPPGLWYRLDKALMLAEEVKTVAPGVPVQGHDPLVTQGSGTRVTSKVPMKEVPCFVRPGTILPLSPVVQHSGEIGQGPLQVYVFGGSDGHFTLVEDDGWSTKYQQGDIRSTNFKWADHDQTLSWTSMIPFEYTEHGFSQLSVYFVNIYGHITQSPILAFSNEGSFTFQAANEVFK</sequence>
<dbReference type="InterPro" id="IPR048395">
    <property type="entry name" value="Glyco_hydro_31_C"/>
</dbReference>
<dbReference type="SUPFAM" id="SSF51445">
    <property type="entry name" value="(Trans)glycosidases"/>
    <property type="match status" value="1"/>
</dbReference>
<protein>
    <recommendedName>
        <fullName evidence="9">Alpha-glucosidase</fullName>
    </recommendedName>
</protein>
<gene>
    <name evidence="7" type="ORF">CCMP2556_LOCUS23076</name>
</gene>
<proteinExistence type="inferred from homology"/>
<keyword evidence="2" id="KW-0326">Glycosidase</keyword>
<reference evidence="7 8" key="1">
    <citation type="submission" date="2024-02" db="EMBL/GenBank/DDBJ databases">
        <authorList>
            <person name="Chen Y."/>
            <person name="Shah S."/>
            <person name="Dougan E. K."/>
            <person name="Thang M."/>
            <person name="Chan C."/>
        </authorList>
    </citation>
    <scope>NUCLEOTIDE SEQUENCE [LARGE SCALE GENOMIC DNA]</scope>
</reference>
<feature type="domain" description="DUF5110" evidence="5">
    <location>
        <begin position="690"/>
        <end position="734"/>
    </location>
</feature>
<dbReference type="Proteomes" id="UP001642484">
    <property type="component" value="Unassembled WGS sequence"/>
</dbReference>
<evidence type="ECO:0000256" key="1">
    <source>
        <dbReference type="ARBA" id="ARBA00007806"/>
    </source>
</evidence>
<dbReference type="EMBL" id="CAXAMN010014525">
    <property type="protein sequence ID" value="CAK9043620.1"/>
    <property type="molecule type" value="Genomic_DNA"/>
</dbReference>
<evidence type="ECO:0000259" key="6">
    <source>
        <dbReference type="Pfam" id="PF21365"/>
    </source>
</evidence>
<evidence type="ECO:0000259" key="4">
    <source>
        <dbReference type="Pfam" id="PF01055"/>
    </source>
</evidence>
<keyword evidence="8" id="KW-1185">Reference proteome</keyword>
<comment type="caution">
    <text evidence="7">The sequence shown here is derived from an EMBL/GenBank/DDBJ whole genome shotgun (WGS) entry which is preliminary data.</text>
</comment>
<feature type="signal peptide" evidence="3">
    <location>
        <begin position="1"/>
        <end position="27"/>
    </location>
</feature>
<dbReference type="Gene3D" id="3.20.20.80">
    <property type="entry name" value="Glycosidases"/>
    <property type="match status" value="1"/>
</dbReference>
<accession>A0ABP0LWK1</accession>